<sequence length="68" mass="7123">MPQSGGFTGGNTATFTGNVVARCHETTTDNPLILAPFLGRSYDRGILSGNWGSGANAQSLTISFNRAF</sequence>
<dbReference type="RefSeq" id="WP_266349986.1">
    <property type="nucleotide sequence ID" value="NZ_JAPKNG010000005.1"/>
</dbReference>
<name>A0ABU0H9V9_9HYPH</name>
<keyword evidence="2" id="KW-1185">Reference proteome</keyword>
<evidence type="ECO:0000313" key="2">
    <source>
        <dbReference type="Proteomes" id="UP001241603"/>
    </source>
</evidence>
<reference evidence="1 2" key="1">
    <citation type="submission" date="2023-07" db="EMBL/GenBank/DDBJ databases">
        <title>Genomic Encyclopedia of Type Strains, Phase IV (KMG-IV): sequencing the most valuable type-strain genomes for metagenomic binning, comparative biology and taxonomic classification.</title>
        <authorList>
            <person name="Goeker M."/>
        </authorList>
    </citation>
    <scope>NUCLEOTIDE SEQUENCE [LARGE SCALE GENOMIC DNA]</scope>
    <source>
        <strain evidence="1 2">B6-8</strain>
    </source>
</reference>
<accession>A0ABU0H9V9</accession>
<gene>
    <name evidence="1" type="ORF">QO014_003483</name>
</gene>
<dbReference type="EMBL" id="JAUSVO010000005">
    <property type="protein sequence ID" value="MDQ0439082.1"/>
    <property type="molecule type" value="Genomic_DNA"/>
</dbReference>
<comment type="caution">
    <text evidence="1">The sequence shown here is derived from an EMBL/GenBank/DDBJ whole genome shotgun (WGS) entry which is preliminary data.</text>
</comment>
<proteinExistence type="predicted"/>
<organism evidence="1 2">
    <name type="scientific">Kaistia dalseonensis</name>
    <dbReference type="NCBI Taxonomy" id="410840"/>
    <lineage>
        <taxon>Bacteria</taxon>
        <taxon>Pseudomonadati</taxon>
        <taxon>Pseudomonadota</taxon>
        <taxon>Alphaproteobacteria</taxon>
        <taxon>Hyphomicrobiales</taxon>
        <taxon>Kaistiaceae</taxon>
        <taxon>Kaistia</taxon>
    </lineage>
</organism>
<dbReference type="Proteomes" id="UP001241603">
    <property type="component" value="Unassembled WGS sequence"/>
</dbReference>
<evidence type="ECO:0000313" key="1">
    <source>
        <dbReference type="EMBL" id="MDQ0439082.1"/>
    </source>
</evidence>
<protein>
    <submittedName>
        <fullName evidence="1">Uncharacterized protein</fullName>
    </submittedName>
</protein>